<keyword evidence="9" id="KW-0342">GTP-binding</keyword>
<dbReference type="GO" id="GO:0005525">
    <property type="term" value="F:GTP binding"/>
    <property type="evidence" value="ECO:0007669"/>
    <property type="project" value="UniProtKB-KW"/>
</dbReference>
<organism evidence="16 17">
    <name type="scientific">Desulfobacter postgatei</name>
    <dbReference type="NCBI Taxonomy" id="2293"/>
    <lineage>
        <taxon>Bacteria</taxon>
        <taxon>Pseudomonadati</taxon>
        <taxon>Thermodesulfobacteriota</taxon>
        <taxon>Desulfobacteria</taxon>
        <taxon>Desulfobacterales</taxon>
        <taxon>Desulfobacteraceae</taxon>
        <taxon>Desulfobacter</taxon>
    </lineage>
</organism>
<keyword evidence="5" id="KW-1003">Cell membrane</keyword>
<keyword evidence="8" id="KW-0653">Protein transport</keyword>
<evidence type="ECO:0000256" key="6">
    <source>
        <dbReference type="ARBA" id="ARBA00022741"/>
    </source>
</evidence>
<comment type="caution">
    <text evidence="16">The sequence shown here is derived from an EMBL/GenBank/DDBJ whole genome shotgun (WGS) entry which is preliminary data.</text>
</comment>
<dbReference type="InterPro" id="IPR000897">
    <property type="entry name" value="SRP54_GTPase_dom"/>
</dbReference>
<dbReference type="InterPro" id="IPR003593">
    <property type="entry name" value="AAA+_ATPase"/>
</dbReference>
<evidence type="ECO:0000256" key="7">
    <source>
        <dbReference type="ARBA" id="ARBA00022795"/>
    </source>
</evidence>
<dbReference type="AlphaFoldDB" id="A0A2G6MQX8"/>
<dbReference type="Gene3D" id="1.20.120.1380">
    <property type="entry name" value="Flagellar FlhF biosynthesis protein, N domain"/>
    <property type="match status" value="1"/>
</dbReference>
<evidence type="ECO:0000259" key="15">
    <source>
        <dbReference type="SMART" id="SM00962"/>
    </source>
</evidence>
<dbReference type="SMART" id="SM00382">
    <property type="entry name" value="AAA"/>
    <property type="match status" value="1"/>
</dbReference>
<dbReference type="GO" id="GO:0015031">
    <property type="term" value="P:protein transport"/>
    <property type="evidence" value="ECO:0007669"/>
    <property type="project" value="UniProtKB-KW"/>
</dbReference>
<feature type="domain" description="SRP54-type proteins GTP-binding" evidence="15">
    <location>
        <begin position="170"/>
        <end position="361"/>
    </location>
</feature>
<dbReference type="PANTHER" id="PTHR43134:SF3">
    <property type="entry name" value="FLAGELLAR BIOSYNTHESIS PROTEIN FLHF"/>
    <property type="match status" value="1"/>
</dbReference>
<evidence type="ECO:0000256" key="4">
    <source>
        <dbReference type="ARBA" id="ARBA00022448"/>
    </source>
</evidence>
<dbReference type="EMBL" id="PDTI01000040">
    <property type="protein sequence ID" value="PIE62493.1"/>
    <property type="molecule type" value="Genomic_DNA"/>
</dbReference>
<keyword evidence="7" id="KW-1005">Bacterial flagellum biogenesis</keyword>
<dbReference type="SMART" id="SM00962">
    <property type="entry name" value="SRP54"/>
    <property type="match status" value="1"/>
</dbReference>
<evidence type="ECO:0000256" key="11">
    <source>
        <dbReference type="ARBA" id="ARBA00023225"/>
    </source>
</evidence>
<evidence type="ECO:0000256" key="8">
    <source>
        <dbReference type="ARBA" id="ARBA00022927"/>
    </source>
</evidence>
<dbReference type="GO" id="GO:0005047">
    <property type="term" value="F:signal recognition particle binding"/>
    <property type="evidence" value="ECO:0007669"/>
    <property type="project" value="TreeGrafter"/>
</dbReference>
<comment type="function">
    <text evidence="12">Necessary for flagellar biosynthesis. May be involved in translocation of the flagellum.</text>
</comment>
<feature type="domain" description="AAA+ ATPase" evidence="14">
    <location>
        <begin position="169"/>
        <end position="360"/>
    </location>
</feature>
<protein>
    <recommendedName>
        <fullName evidence="3">Flagellar biosynthesis protein FlhF</fullName>
    </recommendedName>
    <alternativeName>
        <fullName evidence="13">Flagella-associated GTP-binding protein</fullName>
    </alternativeName>
</protein>
<evidence type="ECO:0000256" key="13">
    <source>
        <dbReference type="ARBA" id="ARBA00030866"/>
    </source>
</evidence>
<proteinExistence type="inferred from homology"/>
<evidence type="ECO:0000256" key="10">
    <source>
        <dbReference type="ARBA" id="ARBA00023136"/>
    </source>
</evidence>
<name>A0A2G6MQX8_9BACT</name>
<evidence type="ECO:0000256" key="1">
    <source>
        <dbReference type="ARBA" id="ARBA00004413"/>
    </source>
</evidence>
<evidence type="ECO:0000256" key="2">
    <source>
        <dbReference type="ARBA" id="ARBA00008531"/>
    </source>
</evidence>
<dbReference type="GO" id="GO:0005886">
    <property type="term" value="C:plasma membrane"/>
    <property type="evidence" value="ECO:0007669"/>
    <property type="project" value="UniProtKB-SubCell"/>
</dbReference>
<evidence type="ECO:0000313" key="16">
    <source>
        <dbReference type="EMBL" id="PIE62493.1"/>
    </source>
</evidence>
<dbReference type="PANTHER" id="PTHR43134">
    <property type="entry name" value="SIGNAL RECOGNITION PARTICLE RECEPTOR SUBUNIT ALPHA"/>
    <property type="match status" value="1"/>
</dbReference>
<sequence>MDKKIFRAPSIQTALADIKETLGADAMILSTRKVPKSPKTPYAQTMFEVEAAISSPGSDTSAPPVLNAVESLKSDISQIKEILCVAGFGAGVQSILCNHFESVGVLASLLRCGVSERLAADLVQKAAADLDKRLDTVTQMKQLKKSVMHLCLDQLRTKNFFTRSNSPGRPQIAAFVGPTGVGKTTTIAKLAAYLSFTRKIKVGLVSIDNYRIGAFEQLKAYAGIMGIVCVPAFSRQDLAGALDRMKSMEMILIDTAGHSHYDKEKIDKILELIRNDFQISVHLTLSVTSELINMKEAASAFSVFNPDTYVFTKIDETKRCGHILDQVAGYDLPVSLVTNGQKVPEDLIIPDTHELLKIILKKEPKGD</sequence>
<evidence type="ECO:0000256" key="5">
    <source>
        <dbReference type="ARBA" id="ARBA00022475"/>
    </source>
</evidence>
<dbReference type="Pfam" id="PF00448">
    <property type="entry name" value="SRP54"/>
    <property type="match status" value="1"/>
</dbReference>
<evidence type="ECO:0000259" key="14">
    <source>
        <dbReference type="SMART" id="SM00382"/>
    </source>
</evidence>
<keyword evidence="6" id="KW-0547">Nucleotide-binding</keyword>
<evidence type="ECO:0000256" key="12">
    <source>
        <dbReference type="ARBA" id="ARBA00025337"/>
    </source>
</evidence>
<keyword evidence="10" id="KW-0472">Membrane</keyword>
<comment type="subcellular location">
    <subcellularLocation>
        <location evidence="1">Cell membrane</location>
        <topology evidence="1">Peripheral membrane protein</topology>
        <orientation evidence="1">Cytoplasmic side</orientation>
    </subcellularLocation>
</comment>
<accession>A0A2G6MQX8</accession>
<dbReference type="InterPro" id="IPR027417">
    <property type="entry name" value="P-loop_NTPase"/>
</dbReference>
<evidence type="ECO:0000256" key="3">
    <source>
        <dbReference type="ARBA" id="ARBA00014919"/>
    </source>
</evidence>
<dbReference type="CDD" id="cd17873">
    <property type="entry name" value="FlhF"/>
    <property type="match status" value="1"/>
</dbReference>
<dbReference type="GO" id="GO:0044781">
    <property type="term" value="P:bacterial-type flagellum organization"/>
    <property type="evidence" value="ECO:0007669"/>
    <property type="project" value="UniProtKB-KW"/>
</dbReference>
<dbReference type="GO" id="GO:0006614">
    <property type="term" value="P:SRP-dependent cotranslational protein targeting to membrane"/>
    <property type="evidence" value="ECO:0007669"/>
    <property type="project" value="InterPro"/>
</dbReference>
<dbReference type="SUPFAM" id="SSF52540">
    <property type="entry name" value="P-loop containing nucleoside triphosphate hydrolases"/>
    <property type="match status" value="1"/>
</dbReference>
<dbReference type="GO" id="GO:0003924">
    <property type="term" value="F:GTPase activity"/>
    <property type="evidence" value="ECO:0007669"/>
    <property type="project" value="InterPro"/>
</dbReference>
<dbReference type="Proteomes" id="UP000231203">
    <property type="component" value="Unassembled WGS sequence"/>
</dbReference>
<dbReference type="Gene3D" id="3.40.50.300">
    <property type="entry name" value="P-loop containing nucleotide triphosphate hydrolases"/>
    <property type="match status" value="1"/>
</dbReference>
<evidence type="ECO:0000313" key="17">
    <source>
        <dbReference type="Proteomes" id="UP000231203"/>
    </source>
</evidence>
<gene>
    <name evidence="16" type="ORF">CSA25_04705</name>
</gene>
<keyword evidence="4" id="KW-0813">Transport</keyword>
<dbReference type="FunFam" id="3.40.50.300:FF:000695">
    <property type="entry name" value="Flagellar biosynthesis regulator FlhF"/>
    <property type="match status" value="1"/>
</dbReference>
<dbReference type="InterPro" id="IPR047040">
    <property type="entry name" value="FlhF__GTPase_dom"/>
</dbReference>
<keyword evidence="11" id="KW-1006">Bacterial flagellum protein export</keyword>
<comment type="similarity">
    <text evidence="2">Belongs to the GTP-binding SRP family.</text>
</comment>
<evidence type="ECO:0000256" key="9">
    <source>
        <dbReference type="ARBA" id="ARBA00023134"/>
    </source>
</evidence>
<reference evidence="16 17" key="1">
    <citation type="submission" date="2017-10" db="EMBL/GenBank/DDBJ databases">
        <title>Novel microbial diversity and functional potential in the marine mammal oral microbiome.</title>
        <authorList>
            <person name="Dudek N.K."/>
            <person name="Sun C.L."/>
            <person name="Burstein D."/>
            <person name="Kantor R.S."/>
            <person name="Aliaga Goltsman D.S."/>
            <person name="Bik E.M."/>
            <person name="Thomas B.C."/>
            <person name="Banfield J.F."/>
            <person name="Relman D.A."/>
        </authorList>
    </citation>
    <scope>NUCLEOTIDE SEQUENCE [LARGE SCALE GENOMIC DNA]</scope>
    <source>
        <strain evidence="16">DOLJORAL78_47_202</strain>
    </source>
</reference>